<dbReference type="AlphaFoldDB" id="A0A9D6QU21"/>
<dbReference type="Gene3D" id="1.10.1510.10">
    <property type="entry name" value="Uncharacterised protein YqeY/AIM41 PF09424, N-terminal domain"/>
    <property type="match status" value="1"/>
</dbReference>
<dbReference type="PANTHER" id="PTHR28055:SF1">
    <property type="entry name" value="ALTERED INHERITANCE OF MITOCHONDRIA PROTEIN 41, MITOCHONDRIAL"/>
    <property type="match status" value="1"/>
</dbReference>
<dbReference type="InterPro" id="IPR019004">
    <property type="entry name" value="YqeY/Aim41"/>
</dbReference>
<dbReference type="Pfam" id="PF09424">
    <property type="entry name" value="YqeY"/>
    <property type="match status" value="1"/>
</dbReference>
<comment type="caution">
    <text evidence="1">The sequence shown here is derived from an EMBL/GenBank/DDBJ whole genome shotgun (WGS) entry which is preliminary data.</text>
</comment>
<name>A0A9D6QU21_9BACT</name>
<proteinExistence type="predicted"/>
<dbReference type="InterPro" id="IPR003789">
    <property type="entry name" value="Asn/Gln_tRNA_amidoTrase-B-like"/>
</dbReference>
<organism evidence="1 2">
    <name type="scientific">Candidatus Sungiibacteriota bacterium</name>
    <dbReference type="NCBI Taxonomy" id="2750080"/>
    <lineage>
        <taxon>Bacteria</taxon>
        <taxon>Candidatus Sungiibacteriota</taxon>
    </lineage>
</organism>
<evidence type="ECO:0000313" key="2">
    <source>
        <dbReference type="Proteomes" id="UP000808388"/>
    </source>
</evidence>
<sequence>MKRKSGGNSDFWFSMLEEKISLDIKAALKARNAFLLSTLRLAQSVLKNKALKKRAAQVKAGGPAEDAALSDEEVVTALRTEVKKRKESAEAYEKGARPELAQKELEEAELLRAYLPKEADDAEVEQYVREVIHEIGADQKQFGKVMGLVMKKLAGRASGDHVQKAVKSALGI</sequence>
<dbReference type="InterPro" id="IPR023168">
    <property type="entry name" value="GatB_Yqey_C_2"/>
</dbReference>
<evidence type="ECO:0000313" key="1">
    <source>
        <dbReference type="EMBL" id="MBI3627727.1"/>
    </source>
</evidence>
<protein>
    <submittedName>
        <fullName evidence="1">GatB/YqeY domain-containing protein</fullName>
    </submittedName>
</protein>
<dbReference type="Gene3D" id="1.10.10.410">
    <property type="match status" value="1"/>
</dbReference>
<dbReference type="SUPFAM" id="SSF89095">
    <property type="entry name" value="GatB/YqeY motif"/>
    <property type="match status" value="1"/>
</dbReference>
<dbReference type="GO" id="GO:0016884">
    <property type="term" value="F:carbon-nitrogen ligase activity, with glutamine as amido-N-donor"/>
    <property type="evidence" value="ECO:0007669"/>
    <property type="project" value="InterPro"/>
</dbReference>
<dbReference type="PANTHER" id="PTHR28055">
    <property type="entry name" value="ALTERED INHERITANCE OF MITOCHONDRIA PROTEIN 41, MITOCHONDRIAL"/>
    <property type="match status" value="1"/>
</dbReference>
<reference evidence="1" key="1">
    <citation type="submission" date="2020-07" db="EMBL/GenBank/DDBJ databases">
        <title>Huge and variable diversity of episymbiotic CPR bacteria and DPANN archaea in groundwater ecosystems.</title>
        <authorList>
            <person name="He C.Y."/>
            <person name="Keren R."/>
            <person name="Whittaker M."/>
            <person name="Farag I.F."/>
            <person name="Doudna J."/>
            <person name="Cate J.H.D."/>
            <person name="Banfield J.F."/>
        </authorList>
    </citation>
    <scope>NUCLEOTIDE SEQUENCE</scope>
    <source>
        <strain evidence="1">NC_groundwater_972_Pr1_S-0.2um_49_27</strain>
    </source>
</reference>
<gene>
    <name evidence="1" type="ORF">HY220_03235</name>
</gene>
<accession>A0A9D6QU21</accession>
<dbReference type="EMBL" id="JACQCQ010000012">
    <property type="protein sequence ID" value="MBI3627727.1"/>
    <property type="molecule type" value="Genomic_DNA"/>
</dbReference>
<dbReference type="Proteomes" id="UP000808388">
    <property type="component" value="Unassembled WGS sequence"/>
</dbReference>
<dbReference type="InterPro" id="IPR042184">
    <property type="entry name" value="YqeY/Aim41_N"/>
</dbReference>